<evidence type="ECO:0000313" key="2">
    <source>
        <dbReference type="Proteomes" id="UP000467841"/>
    </source>
</evidence>
<protein>
    <recommendedName>
        <fullName evidence="3">Reverse transcriptase zinc-binding domain-containing protein</fullName>
    </recommendedName>
</protein>
<gene>
    <name evidence="1" type="ORF">MERR_LOCUS40340</name>
</gene>
<comment type="caution">
    <text evidence="1">The sequence shown here is derived from an EMBL/GenBank/DDBJ whole genome shotgun (WGS) entry which is preliminary data.</text>
</comment>
<keyword evidence="2" id="KW-1185">Reference proteome</keyword>
<dbReference type="AlphaFoldDB" id="A0A6D2KIU0"/>
<evidence type="ECO:0008006" key="3">
    <source>
        <dbReference type="Google" id="ProtNLM"/>
    </source>
</evidence>
<reference evidence="1" key="1">
    <citation type="submission" date="2020-01" db="EMBL/GenBank/DDBJ databases">
        <authorList>
            <person name="Mishra B."/>
        </authorList>
    </citation>
    <scope>NUCLEOTIDE SEQUENCE [LARGE SCALE GENOMIC DNA]</scope>
</reference>
<dbReference type="EMBL" id="CACVBM020001518">
    <property type="protein sequence ID" value="CAA7053105.1"/>
    <property type="molecule type" value="Genomic_DNA"/>
</dbReference>
<dbReference type="OrthoDB" id="1112961at2759"/>
<dbReference type="Proteomes" id="UP000467841">
    <property type="component" value="Unassembled WGS sequence"/>
</dbReference>
<sequence>MDVNCLLCNVGLENRDHFLFDCEASWRIWSAVARRCNITPLRSWPQSLEQMRTLSSGKLWKRLTLLAWQASIYWIWSERNGRLHRGIFTPETTIVSSIDRQIRNRIASYRDTNTVVASRLLQLWISSAP</sequence>
<accession>A0A6D2KIU0</accession>
<name>A0A6D2KIU0_9BRAS</name>
<proteinExistence type="predicted"/>
<evidence type="ECO:0000313" key="1">
    <source>
        <dbReference type="EMBL" id="CAA7053105.1"/>
    </source>
</evidence>
<organism evidence="1 2">
    <name type="scientific">Microthlaspi erraticum</name>
    <dbReference type="NCBI Taxonomy" id="1685480"/>
    <lineage>
        <taxon>Eukaryota</taxon>
        <taxon>Viridiplantae</taxon>
        <taxon>Streptophyta</taxon>
        <taxon>Embryophyta</taxon>
        <taxon>Tracheophyta</taxon>
        <taxon>Spermatophyta</taxon>
        <taxon>Magnoliopsida</taxon>
        <taxon>eudicotyledons</taxon>
        <taxon>Gunneridae</taxon>
        <taxon>Pentapetalae</taxon>
        <taxon>rosids</taxon>
        <taxon>malvids</taxon>
        <taxon>Brassicales</taxon>
        <taxon>Brassicaceae</taxon>
        <taxon>Coluteocarpeae</taxon>
        <taxon>Microthlaspi</taxon>
    </lineage>
</organism>